<dbReference type="EMBL" id="MU853770">
    <property type="protein sequence ID" value="KAK3942866.1"/>
    <property type="molecule type" value="Genomic_DNA"/>
</dbReference>
<accession>A0AAN6NCV3</accession>
<evidence type="ECO:0000313" key="3">
    <source>
        <dbReference type="Proteomes" id="UP001303473"/>
    </source>
</evidence>
<feature type="compositionally biased region" description="Low complexity" evidence="1">
    <location>
        <begin position="105"/>
        <end position="121"/>
    </location>
</feature>
<reference evidence="3" key="1">
    <citation type="journal article" date="2023" name="Mol. Phylogenet. Evol.">
        <title>Genome-scale phylogeny and comparative genomics of the fungal order Sordariales.</title>
        <authorList>
            <person name="Hensen N."/>
            <person name="Bonometti L."/>
            <person name="Westerberg I."/>
            <person name="Brannstrom I.O."/>
            <person name="Guillou S."/>
            <person name="Cros-Aarteil S."/>
            <person name="Calhoun S."/>
            <person name="Haridas S."/>
            <person name="Kuo A."/>
            <person name="Mondo S."/>
            <person name="Pangilinan J."/>
            <person name="Riley R."/>
            <person name="LaButti K."/>
            <person name="Andreopoulos B."/>
            <person name="Lipzen A."/>
            <person name="Chen C."/>
            <person name="Yan M."/>
            <person name="Daum C."/>
            <person name="Ng V."/>
            <person name="Clum A."/>
            <person name="Steindorff A."/>
            <person name="Ohm R.A."/>
            <person name="Martin F."/>
            <person name="Silar P."/>
            <person name="Natvig D.O."/>
            <person name="Lalanne C."/>
            <person name="Gautier V."/>
            <person name="Ament-Velasquez S.L."/>
            <person name="Kruys A."/>
            <person name="Hutchinson M.I."/>
            <person name="Powell A.J."/>
            <person name="Barry K."/>
            <person name="Miller A.N."/>
            <person name="Grigoriev I.V."/>
            <person name="Debuchy R."/>
            <person name="Gladieux P."/>
            <person name="Hiltunen Thoren M."/>
            <person name="Johannesson H."/>
        </authorList>
    </citation>
    <scope>NUCLEOTIDE SEQUENCE [LARGE SCALE GENOMIC DNA]</scope>
    <source>
        <strain evidence="3">CBS 340.73</strain>
    </source>
</reference>
<organism evidence="2 3">
    <name type="scientific">Diplogelasinospora grovesii</name>
    <dbReference type="NCBI Taxonomy" id="303347"/>
    <lineage>
        <taxon>Eukaryota</taxon>
        <taxon>Fungi</taxon>
        <taxon>Dikarya</taxon>
        <taxon>Ascomycota</taxon>
        <taxon>Pezizomycotina</taxon>
        <taxon>Sordariomycetes</taxon>
        <taxon>Sordariomycetidae</taxon>
        <taxon>Sordariales</taxon>
        <taxon>Diplogelasinosporaceae</taxon>
        <taxon>Diplogelasinospora</taxon>
    </lineage>
</organism>
<proteinExistence type="predicted"/>
<feature type="region of interest" description="Disordered" evidence="1">
    <location>
        <begin position="189"/>
        <end position="235"/>
    </location>
</feature>
<gene>
    <name evidence="2" type="ORF">QBC46DRAFT_351964</name>
</gene>
<name>A0AAN6NCV3_9PEZI</name>
<evidence type="ECO:0000256" key="1">
    <source>
        <dbReference type="SAM" id="MobiDB-lite"/>
    </source>
</evidence>
<feature type="region of interest" description="Disordered" evidence="1">
    <location>
        <begin position="102"/>
        <end position="145"/>
    </location>
</feature>
<dbReference type="Proteomes" id="UP001303473">
    <property type="component" value="Unassembled WGS sequence"/>
</dbReference>
<protein>
    <submittedName>
        <fullName evidence="2">Uncharacterized protein</fullName>
    </submittedName>
</protein>
<sequence>MCKRYFGYLECPTCHVLHRPINIIRICPDVTRTPPTITSSDPAHLPYYYVPNIKTSSPGYLSTAAFKKKQPWHYPKSDFKLASPGYLAFEHENAVCNRCAEKETQNTSDNPDDQTQTQTQNGPEGGVGFEVQGRTQKQQAMGKMWPKQIATEHDHRLFEFTVIARSVYGDVEEVQDRSRVLNLADKLGASEHDASGAHKAIPKSTGKSDNPVESKRRADPTRLPARKFRRLERSS</sequence>
<feature type="compositionally biased region" description="Basic residues" evidence="1">
    <location>
        <begin position="224"/>
        <end position="235"/>
    </location>
</feature>
<feature type="compositionally biased region" description="Basic and acidic residues" evidence="1">
    <location>
        <begin position="210"/>
        <end position="220"/>
    </location>
</feature>
<keyword evidence="3" id="KW-1185">Reference proteome</keyword>
<comment type="caution">
    <text evidence="2">The sequence shown here is derived from an EMBL/GenBank/DDBJ whole genome shotgun (WGS) entry which is preliminary data.</text>
</comment>
<evidence type="ECO:0000313" key="2">
    <source>
        <dbReference type="EMBL" id="KAK3942866.1"/>
    </source>
</evidence>
<dbReference type="AlphaFoldDB" id="A0AAN6NCV3"/>